<name>A0A2M7RII2_9BACT</name>
<dbReference type="Proteomes" id="UP000230238">
    <property type="component" value="Unassembled WGS sequence"/>
</dbReference>
<keyword evidence="1" id="KW-0472">Membrane</keyword>
<evidence type="ECO:0000313" key="2">
    <source>
        <dbReference type="EMBL" id="PIY96550.1"/>
    </source>
</evidence>
<proteinExistence type="predicted"/>
<gene>
    <name evidence="2" type="ORF">COY65_00300</name>
</gene>
<accession>A0A2M7RII2</accession>
<sequence>MKQNQLKSRKPKIFIAVMIAIITIVGALFIYSYLKDKTNLGINKTFTYYDFRFPFKFSEDQINRSLMNDELITVKNVKQEWPDSVNSMALQDGWKLLDSILYSDGGSSAYRYFKSKDVPAVEIFYHWDALKGNYESVTVRFIHPAKIGSWLLKIRSDKLFAKGEKLNVESLMQCDGIIAETHPGFTECIKK</sequence>
<keyword evidence="1" id="KW-0812">Transmembrane</keyword>
<dbReference type="EMBL" id="PFME01000004">
    <property type="protein sequence ID" value="PIY96550.1"/>
    <property type="molecule type" value="Genomic_DNA"/>
</dbReference>
<reference evidence="3" key="1">
    <citation type="submission" date="2017-09" db="EMBL/GenBank/DDBJ databases">
        <title>Depth-based differentiation of microbial function through sediment-hosted aquifers and enrichment of novel symbionts in the deep terrestrial subsurface.</title>
        <authorList>
            <person name="Probst A.J."/>
            <person name="Ladd B."/>
            <person name="Jarett J.K."/>
            <person name="Geller-Mcgrath D.E."/>
            <person name="Sieber C.M.K."/>
            <person name="Emerson J.B."/>
            <person name="Anantharaman K."/>
            <person name="Thomas B.C."/>
            <person name="Malmstrom R."/>
            <person name="Stieglmeier M."/>
            <person name="Klingl A."/>
            <person name="Woyke T."/>
            <person name="Ryan C.M."/>
            <person name="Banfield J.F."/>
        </authorList>
    </citation>
    <scope>NUCLEOTIDE SEQUENCE [LARGE SCALE GENOMIC DNA]</scope>
</reference>
<dbReference type="AlphaFoldDB" id="A0A2M7RII2"/>
<comment type="caution">
    <text evidence="2">The sequence shown here is derived from an EMBL/GenBank/DDBJ whole genome shotgun (WGS) entry which is preliminary data.</text>
</comment>
<protein>
    <submittedName>
        <fullName evidence="2">Uncharacterized protein</fullName>
    </submittedName>
</protein>
<evidence type="ECO:0000313" key="3">
    <source>
        <dbReference type="Proteomes" id="UP000230238"/>
    </source>
</evidence>
<feature type="transmembrane region" description="Helical" evidence="1">
    <location>
        <begin position="12"/>
        <end position="34"/>
    </location>
</feature>
<keyword evidence="1" id="KW-1133">Transmembrane helix</keyword>
<organism evidence="2 3">
    <name type="scientific">Candidatus Jorgensenbacteria bacterium CG_4_10_14_0_8_um_filter_39_13</name>
    <dbReference type="NCBI Taxonomy" id="1974589"/>
    <lineage>
        <taxon>Bacteria</taxon>
        <taxon>Candidatus Joergenseniibacteriota</taxon>
    </lineage>
</organism>
<evidence type="ECO:0000256" key="1">
    <source>
        <dbReference type="SAM" id="Phobius"/>
    </source>
</evidence>